<dbReference type="InterPro" id="IPR018247">
    <property type="entry name" value="EF_Hand_1_Ca_BS"/>
</dbReference>
<dbReference type="PROSITE" id="PS00018">
    <property type="entry name" value="EF_HAND_1"/>
    <property type="match status" value="4"/>
</dbReference>
<protein>
    <recommendedName>
        <fullName evidence="5">EF-hand domain-containing protein</fullName>
    </recommendedName>
</protein>
<dbReference type="Proteomes" id="UP001642360">
    <property type="component" value="Unassembled WGS sequence"/>
</dbReference>
<dbReference type="SUPFAM" id="SSF47473">
    <property type="entry name" value="EF-hand"/>
    <property type="match status" value="2"/>
</dbReference>
<keyword evidence="7" id="KW-1185">Reference proteome</keyword>
<dbReference type="AlphaFoldDB" id="A0ABC8RNI0"/>
<evidence type="ECO:0000256" key="2">
    <source>
        <dbReference type="ARBA" id="ARBA00022737"/>
    </source>
</evidence>
<keyword evidence="1" id="KW-0479">Metal-binding</keyword>
<dbReference type="InterPro" id="IPR002048">
    <property type="entry name" value="EF_hand_dom"/>
</dbReference>
<dbReference type="Pfam" id="PF13499">
    <property type="entry name" value="EF-hand_7"/>
    <property type="match status" value="1"/>
</dbReference>
<organism evidence="6 7">
    <name type="scientific">Ilex paraguariensis</name>
    <name type="common">yerba mate</name>
    <dbReference type="NCBI Taxonomy" id="185542"/>
    <lineage>
        <taxon>Eukaryota</taxon>
        <taxon>Viridiplantae</taxon>
        <taxon>Streptophyta</taxon>
        <taxon>Embryophyta</taxon>
        <taxon>Tracheophyta</taxon>
        <taxon>Spermatophyta</taxon>
        <taxon>Magnoliopsida</taxon>
        <taxon>eudicotyledons</taxon>
        <taxon>Gunneridae</taxon>
        <taxon>Pentapetalae</taxon>
        <taxon>asterids</taxon>
        <taxon>campanulids</taxon>
        <taxon>Aquifoliales</taxon>
        <taxon>Aquifoliaceae</taxon>
        <taxon>Ilex</taxon>
    </lineage>
</organism>
<name>A0ABC8RNI0_9AQUA</name>
<feature type="signal peptide" evidence="4">
    <location>
        <begin position="1"/>
        <end position="26"/>
    </location>
</feature>
<accession>A0ABC8RNI0</accession>
<dbReference type="Pfam" id="PF13202">
    <property type="entry name" value="EF-hand_5"/>
    <property type="match status" value="2"/>
</dbReference>
<feature type="domain" description="EF-hand" evidence="5">
    <location>
        <begin position="255"/>
        <end position="284"/>
    </location>
</feature>
<dbReference type="SMART" id="SM00054">
    <property type="entry name" value="EFh"/>
    <property type="match status" value="4"/>
</dbReference>
<feature type="chain" id="PRO_5044865187" description="EF-hand domain-containing protein" evidence="4">
    <location>
        <begin position="27"/>
        <end position="337"/>
    </location>
</feature>
<dbReference type="Gene3D" id="1.10.238.10">
    <property type="entry name" value="EF-hand"/>
    <property type="match status" value="2"/>
</dbReference>
<evidence type="ECO:0000256" key="1">
    <source>
        <dbReference type="ARBA" id="ARBA00022723"/>
    </source>
</evidence>
<dbReference type="EMBL" id="CAUOFW020001591">
    <property type="protein sequence ID" value="CAK9146541.1"/>
    <property type="molecule type" value="Genomic_DNA"/>
</dbReference>
<evidence type="ECO:0000256" key="4">
    <source>
        <dbReference type="SAM" id="SignalP"/>
    </source>
</evidence>
<gene>
    <name evidence="6" type="ORF">ILEXP_LOCUS14396</name>
</gene>
<sequence length="337" mass="39390">MSKAVLCTLLATAFVLLIFLSRKTKTSPKDYGPHSLNRRLGYKLTPPIFDPLVAKMERMAEEKGNGNQDSNKPEDMDEYFNHDGRLNITLRLMVLFPFLDTAPKDGMIDSKELEAWVVQQAIDRLNYRIQRELAWRDKDRDGAISFSEYLHQFSDEDIERNEMGHGEAGWWKEQFMNADLDQNGTLSFYEFRDFLHPEDSNNEKIQMWLLRGKMRQMDLDKDQKLNLLEFQNGAYDTYKSYLEFENGGAGAPGPEDVFAKLDVNKDKLLSVEELKPILRYLSHGELSYAKYYASYLMNEADENRDEKLSLNEMLKHEFIFYNTVYDESSDDDDHDEL</sequence>
<dbReference type="PANTHER" id="PTHR10827:SF98">
    <property type="entry name" value="45 KDA CALCIUM-BINDING PROTEIN"/>
    <property type="match status" value="1"/>
</dbReference>
<dbReference type="InterPro" id="IPR011992">
    <property type="entry name" value="EF-hand-dom_pair"/>
</dbReference>
<keyword evidence="3" id="KW-0106">Calcium</keyword>
<comment type="caution">
    <text evidence="6">The sequence shown here is derived from an EMBL/GenBank/DDBJ whole genome shotgun (WGS) entry which is preliminary data.</text>
</comment>
<evidence type="ECO:0000259" key="5">
    <source>
        <dbReference type="PROSITE" id="PS50222"/>
    </source>
</evidence>
<evidence type="ECO:0000313" key="7">
    <source>
        <dbReference type="Proteomes" id="UP001642360"/>
    </source>
</evidence>
<keyword evidence="2" id="KW-0677">Repeat</keyword>
<proteinExistence type="predicted"/>
<feature type="domain" description="EF-hand" evidence="5">
    <location>
        <begin position="166"/>
        <end position="201"/>
    </location>
</feature>
<dbReference type="PANTHER" id="PTHR10827">
    <property type="entry name" value="RETICULOCALBIN"/>
    <property type="match status" value="1"/>
</dbReference>
<keyword evidence="4" id="KW-0732">Signal</keyword>
<evidence type="ECO:0000256" key="3">
    <source>
        <dbReference type="ARBA" id="ARBA00022837"/>
    </source>
</evidence>
<dbReference type="GO" id="GO:0046872">
    <property type="term" value="F:metal ion binding"/>
    <property type="evidence" value="ECO:0007669"/>
    <property type="project" value="UniProtKB-KW"/>
</dbReference>
<dbReference type="PROSITE" id="PS50222">
    <property type="entry name" value="EF_HAND_2"/>
    <property type="match status" value="2"/>
</dbReference>
<evidence type="ECO:0000313" key="6">
    <source>
        <dbReference type="EMBL" id="CAK9146541.1"/>
    </source>
</evidence>
<reference evidence="6 7" key="1">
    <citation type="submission" date="2024-02" db="EMBL/GenBank/DDBJ databases">
        <authorList>
            <person name="Vignale AGUSTIN F."/>
            <person name="Sosa J E."/>
            <person name="Modenutti C."/>
        </authorList>
    </citation>
    <scope>NUCLEOTIDE SEQUENCE [LARGE SCALE GENOMIC DNA]</scope>
</reference>